<dbReference type="AlphaFoldDB" id="A0AAN1GRP7"/>
<reference evidence="1 2" key="1">
    <citation type="journal article" date="2017" name="Front. Microbiol.">
        <title>Phaeobacter piscinae sp. nov., a species of the Roseobacter group and potential aquaculture probiont.</title>
        <authorList>
            <person name="Sonnenschein E.C."/>
            <person name="Phippen C.B.W."/>
            <person name="Nielsen K.F."/>
            <person name="Mateiu R.V."/>
            <person name="Melchiorsen J."/>
            <person name="Gram L."/>
            <person name="Overmann J."/>
            <person name="Freese H.M."/>
        </authorList>
    </citation>
    <scope>NUCLEOTIDE SEQUENCE [LARGE SCALE GENOMIC DNA]</scope>
    <source>
        <strain evidence="1 2">P13</strain>
    </source>
</reference>
<proteinExistence type="predicted"/>
<protein>
    <submittedName>
        <fullName evidence="1">Uncharacterized protein</fullName>
    </submittedName>
</protein>
<organism evidence="1 2">
    <name type="scientific">Phaeobacter piscinae</name>
    <dbReference type="NCBI Taxonomy" id="1580596"/>
    <lineage>
        <taxon>Bacteria</taxon>
        <taxon>Pseudomonadati</taxon>
        <taxon>Pseudomonadota</taxon>
        <taxon>Alphaproteobacteria</taxon>
        <taxon>Rhodobacterales</taxon>
        <taxon>Roseobacteraceae</taxon>
        <taxon>Phaeobacter</taxon>
    </lineage>
</organism>
<gene>
    <name evidence="1" type="ORF">PhaeoP13_01829</name>
</gene>
<accession>A0AAN1GRP7</accession>
<sequence length="54" mass="6066">MGKIELVVTRCENEKEGLLFMGTEQAKSKQPRTCYRLVSTSKIGHNCYKDVTSG</sequence>
<evidence type="ECO:0000313" key="1">
    <source>
        <dbReference type="EMBL" id="ATG43765.1"/>
    </source>
</evidence>
<dbReference type="EMBL" id="CP010767">
    <property type="protein sequence ID" value="ATG43765.1"/>
    <property type="molecule type" value="Genomic_DNA"/>
</dbReference>
<dbReference type="Proteomes" id="UP000218606">
    <property type="component" value="Chromosome"/>
</dbReference>
<evidence type="ECO:0000313" key="2">
    <source>
        <dbReference type="Proteomes" id="UP000218606"/>
    </source>
</evidence>
<name>A0AAN1GRP7_9RHOB</name>